<evidence type="ECO:0000313" key="4">
    <source>
        <dbReference type="Proteomes" id="UP001196301"/>
    </source>
</evidence>
<evidence type="ECO:0000256" key="2">
    <source>
        <dbReference type="SAM" id="MobiDB-lite"/>
    </source>
</evidence>
<keyword evidence="1" id="KW-0175">Coiled coil</keyword>
<feature type="compositionally biased region" description="Acidic residues" evidence="2">
    <location>
        <begin position="81"/>
        <end position="97"/>
    </location>
</feature>
<gene>
    <name evidence="3" type="ORF">KQI20_12560</name>
</gene>
<feature type="region of interest" description="Disordered" evidence="2">
    <location>
        <begin position="78"/>
        <end position="97"/>
    </location>
</feature>
<evidence type="ECO:0000256" key="1">
    <source>
        <dbReference type="SAM" id="Coils"/>
    </source>
</evidence>
<name>A0ABS6E1E8_9FIRM</name>
<organism evidence="3 4">
    <name type="scientific">Intestinibacter bartlettii</name>
    <dbReference type="NCBI Taxonomy" id="261299"/>
    <lineage>
        <taxon>Bacteria</taxon>
        <taxon>Bacillati</taxon>
        <taxon>Bacillota</taxon>
        <taxon>Clostridia</taxon>
        <taxon>Peptostreptococcales</taxon>
        <taxon>Peptostreptococcaceae</taxon>
        <taxon>Intestinibacter</taxon>
    </lineage>
</organism>
<protein>
    <submittedName>
        <fullName evidence="3">Uncharacterized protein</fullName>
    </submittedName>
</protein>
<sequence length="97" mass="11891">MTKEEMIQELMQYCDKDEEEMAEYSEDELDEIWETREELIQSLVEEFNQDEEELREYTKDDLVELRDELEDMIDLLYPNGYDEDADDYEFDGIDDYD</sequence>
<feature type="coiled-coil region" evidence="1">
    <location>
        <begin position="7"/>
        <end position="68"/>
    </location>
</feature>
<accession>A0ABS6E1E8</accession>
<comment type="caution">
    <text evidence="3">The sequence shown here is derived from an EMBL/GenBank/DDBJ whole genome shotgun (WGS) entry which is preliminary data.</text>
</comment>
<reference evidence="3 4" key="1">
    <citation type="submission" date="2021-06" db="EMBL/GenBank/DDBJ databases">
        <authorList>
            <person name="Sun Q."/>
            <person name="Li D."/>
        </authorList>
    </citation>
    <scope>NUCLEOTIDE SEQUENCE [LARGE SCALE GENOMIC DNA]</scope>
    <source>
        <strain evidence="3 4">N19</strain>
    </source>
</reference>
<dbReference type="EMBL" id="JAHLOQ010000045">
    <property type="protein sequence ID" value="MBU5337276.1"/>
    <property type="molecule type" value="Genomic_DNA"/>
</dbReference>
<keyword evidence="4" id="KW-1185">Reference proteome</keyword>
<evidence type="ECO:0000313" key="3">
    <source>
        <dbReference type="EMBL" id="MBU5337276.1"/>
    </source>
</evidence>
<dbReference type="Proteomes" id="UP001196301">
    <property type="component" value="Unassembled WGS sequence"/>
</dbReference>
<dbReference type="RefSeq" id="WP_216571801.1">
    <property type="nucleotide sequence ID" value="NZ_JAHLOQ010000045.1"/>
</dbReference>
<proteinExistence type="predicted"/>